<evidence type="ECO:0000313" key="6">
    <source>
        <dbReference type="Proteomes" id="UP000324585"/>
    </source>
</evidence>
<keyword evidence="4" id="KW-0472">Membrane</keyword>
<evidence type="ECO:0000256" key="4">
    <source>
        <dbReference type="SAM" id="Phobius"/>
    </source>
</evidence>
<dbReference type="InterPro" id="IPR036354">
    <property type="entry name" value="Prot_inh_pot1_sf"/>
</dbReference>
<reference evidence="6" key="1">
    <citation type="journal article" date="2019" name="Nat. Commun.">
        <title>Expansion of phycobilisome linker gene families in mesophilic red algae.</title>
        <authorList>
            <person name="Lee J."/>
            <person name="Kim D."/>
            <person name="Bhattacharya D."/>
            <person name="Yoon H.S."/>
        </authorList>
    </citation>
    <scope>NUCLEOTIDE SEQUENCE [LARGE SCALE GENOMIC DNA]</scope>
    <source>
        <strain evidence="6">CCMP 1328</strain>
    </source>
</reference>
<feature type="transmembrane region" description="Helical" evidence="4">
    <location>
        <begin position="12"/>
        <end position="33"/>
    </location>
</feature>
<comment type="caution">
    <text evidence="5">The sequence shown here is derived from an EMBL/GenBank/DDBJ whole genome shotgun (WGS) entry which is preliminary data.</text>
</comment>
<dbReference type="SUPFAM" id="SSF54654">
    <property type="entry name" value="CI-2 family of serine protease inhibitors"/>
    <property type="match status" value="1"/>
</dbReference>
<dbReference type="PANTHER" id="PTHR33091:SF29">
    <property type="entry name" value="SUBTILISIN INHIBITOR 1"/>
    <property type="match status" value="1"/>
</dbReference>
<evidence type="ECO:0000313" key="5">
    <source>
        <dbReference type="EMBL" id="KAA8499751.1"/>
    </source>
</evidence>
<proteinExistence type="inferred from homology"/>
<keyword evidence="6" id="KW-1185">Reference proteome</keyword>
<dbReference type="Proteomes" id="UP000324585">
    <property type="component" value="Unassembled WGS sequence"/>
</dbReference>
<gene>
    <name evidence="5" type="ORF">FVE85_7336</name>
</gene>
<keyword evidence="4" id="KW-1133">Transmembrane helix</keyword>
<dbReference type="Pfam" id="PF00280">
    <property type="entry name" value="potato_inhibit"/>
    <property type="match status" value="1"/>
</dbReference>
<dbReference type="GO" id="GO:0004867">
    <property type="term" value="F:serine-type endopeptidase inhibitor activity"/>
    <property type="evidence" value="ECO:0007669"/>
    <property type="project" value="UniProtKB-KW"/>
</dbReference>
<evidence type="ECO:0000256" key="3">
    <source>
        <dbReference type="ARBA" id="ARBA00022900"/>
    </source>
</evidence>
<evidence type="ECO:0000256" key="2">
    <source>
        <dbReference type="ARBA" id="ARBA00022690"/>
    </source>
</evidence>
<dbReference type="AlphaFoldDB" id="A0A5J4Z753"/>
<dbReference type="OrthoDB" id="10013825at2759"/>
<dbReference type="Gene3D" id="3.30.10.10">
    <property type="entry name" value="Trypsin Inhibitor V, subunit A"/>
    <property type="match status" value="1"/>
</dbReference>
<dbReference type="GO" id="GO:0009611">
    <property type="term" value="P:response to wounding"/>
    <property type="evidence" value="ECO:0007669"/>
    <property type="project" value="InterPro"/>
</dbReference>
<keyword evidence="2" id="KW-0646">Protease inhibitor</keyword>
<evidence type="ECO:0000256" key="1">
    <source>
        <dbReference type="ARBA" id="ARBA00008210"/>
    </source>
</evidence>
<comment type="similarity">
    <text evidence="1">Belongs to the protease inhibitor I13 (potato type I serine protease inhibitor) family.</text>
</comment>
<dbReference type="EMBL" id="VRMN01000001">
    <property type="protein sequence ID" value="KAA8499751.1"/>
    <property type="molecule type" value="Genomic_DNA"/>
</dbReference>
<keyword evidence="3" id="KW-0722">Serine protease inhibitor</keyword>
<dbReference type="PANTHER" id="PTHR33091">
    <property type="entry name" value="PROTEIN, PUTATIVE, EXPRESSED-RELATED"/>
    <property type="match status" value="1"/>
</dbReference>
<keyword evidence="4" id="KW-0812">Transmembrane</keyword>
<protein>
    <submittedName>
        <fullName evidence="5">Subtilisin-chymotrypsin inhibitor-2A</fullName>
    </submittedName>
</protein>
<organism evidence="5 6">
    <name type="scientific">Porphyridium purpureum</name>
    <name type="common">Red alga</name>
    <name type="synonym">Porphyridium cruentum</name>
    <dbReference type="NCBI Taxonomy" id="35688"/>
    <lineage>
        <taxon>Eukaryota</taxon>
        <taxon>Rhodophyta</taxon>
        <taxon>Bangiophyceae</taxon>
        <taxon>Porphyridiales</taxon>
        <taxon>Porphyridiaceae</taxon>
        <taxon>Porphyridium</taxon>
    </lineage>
</organism>
<accession>A0A5J4Z753</accession>
<dbReference type="InterPro" id="IPR000864">
    <property type="entry name" value="Prot_inh_pot1"/>
</dbReference>
<sequence length="123" mass="13340">MPAATSTSNRKVAAWTVGAVVFALVVGFLVYAVRENANSSRPATGRFKMSGSGQEGNALRPAEFQAVVGMKCEEAKKFILEKEPGLLVQCIPFGSMVTMDYSDERVRVFHDTKGVVVETPRRG</sequence>
<name>A0A5J4Z753_PORPP</name>